<dbReference type="AlphaFoldDB" id="A0A345H8R0"/>
<accession>A0A345H8R0</accession>
<reference evidence="2 3" key="1">
    <citation type="submission" date="2018-07" db="EMBL/GenBank/DDBJ databases">
        <title>Complete genome sequence of Flavobacterium arcticum type strain SM1502T.</title>
        <authorList>
            <person name="Li Y."/>
            <person name="Li D.-D."/>
        </authorList>
    </citation>
    <scope>NUCLEOTIDE SEQUENCE [LARGE SCALE GENOMIC DNA]</scope>
    <source>
        <strain evidence="2 3">SM1502</strain>
    </source>
</reference>
<dbReference type="KEGG" id="fat:DVK85_01460"/>
<organism evidence="2 3">
    <name type="scientific">Flavobacterium arcticum</name>
    <dbReference type="NCBI Taxonomy" id="1784713"/>
    <lineage>
        <taxon>Bacteria</taxon>
        <taxon>Pseudomonadati</taxon>
        <taxon>Bacteroidota</taxon>
        <taxon>Flavobacteriia</taxon>
        <taxon>Flavobacteriales</taxon>
        <taxon>Flavobacteriaceae</taxon>
        <taxon>Flavobacterium</taxon>
    </lineage>
</organism>
<name>A0A345H8R0_9FLAO</name>
<dbReference type="OrthoDB" id="2079328at2"/>
<protein>
    <submittedName>
        <fullName evidence="2">DUF1837 domain-containing protein</fullName>
    </submittedName>
</protein>
<feature type="domain" description="Anti-bacteriophage protein A/HamA C-terminal" evidence="1">
    <location>
        <begin position="18"/>
        <end position="266"/>
    </location>
</feature>
<evidence type="ECO:0000313" key="3">
    <source>
        <dbReference type="Proteomes" id="UP000253951"/>
    </source>
</evidence>
<dbReference type="Proteomes" id="UP000253951">
    <property type="component" value="Chromosome"/>
</dbReference>
<gene>
    <name evidence="2" type="ORF">DVK85_01460</name>
</gene>
<evidence type="ECO:0000313" key="2">
    <source>
        <dbReference type="EMBL" id="AXG72970.1"/>
    </source>
</evidence>
<sequence>MPRQEDLIGTHPTPPNIFGKWLASTDHPETDSQCHRSLSPTPDLSEDELIDWLADKIILHHYNDNKVERLKNKYGQLGFAEYAENIRMIPNVDKVRKGNMTEIILCEYVLSSTNKPLIKTFRFRYSTNVDQSMKGDDVLMVDYDNEANDIEVYLGEAKFRQTPTPQVVKDIAKALSTDTKPLSFTFLVDRLLESDATAEMGNRLDQFVVETVKQQGRITYSGLLLSKEPCATTVQNHLDSDNQKLVFLSLGVADPTDLMNKVFTKAEEKLANPDQI</sequence>
<dbReference type="InterPro" id="IPR014976">
    <property type="entry name" value="AbpA_HamA_C"/>
</dbReference>
<dbReference type="Pfam" id="PF08878">
    <property type="entry name" value="HamA"/>
    <property type="match status" value="1"/>
</dbReference>
<keyword evidence="3" id="KW-1185">Reference proteome</keyword>
<dbReference type="RefSeq" id="WP_114676733.1">
    <property type="nucleotide sequence ID" value="NZ_CP031188.1"/>
</dbReference>
<proteinExistence type="predicted"/>
<evidence type="ECO:0000259" key="1">
    <source>
        <dbReference type="Pfam" id="PF08878"/>
    </source>
</evidence>
<dbReference type="EMBL" id="CP031188">
    <property type="protein sequence ID" value="AXG72970.1"/>
    <property type="molecule type" value="Genomic_DNA"/>
</dbReference>